<keyword evidence="5" id="KW-0479">Metal-binding</keyword>
<organism evidence="11 12">
    <name type="scientific">Desulfoscipio geothermicus DSM 3669</name>
    <dbReference type="NCBI Taxonomy" id="1121426"/>
    <lineage>
        <taxon>Bacteria</taxon>
        <taxon>Bacillati</taxon>
        <taxon>Bacillota</taxon>
        <taxon>Clostridia</taxon>
        <taxon>Eubacteriales</taxon>
        <taxon>Desulfallaceae</taxon>
        <taxon>Desulfoscipio</taxon>
    </lineage>
</organism>
<evidence type="ECO:0000256" key="5">
    <source>
        <dbReference type="ARBA" id="ARBA00022723"/>
    </source>
</evidence>
<evidence type="ECO:0000313" key="12">
    <source>
        <dbReference type="Proteomes" id="UP000199584"/>
    </source>
</evidence>
<evidence type="ECO:0000256" key="3">
    <source>
        <dbReference type="ARBA" id="ARBA00022485"/>
    </source>
</evidence>
<keyword evidence="3" id="KW-0004">4Fe-4S</keyword>
<dbReference type="STRING" id="39060.SAMN05660706_12921"/>
<proteinExistence type="inferred from homology"/>
<dbReference type="PROSITE" id="PS51669">
    <property type="entry name" value="4FE4S_MOW_BIS_MGD"/>
    <property type="match status" value="1"/>
</dbReference>
<dbReference type="EMBL" id="FOYM01000029">
    <property type="protein sequence ID" value="SFR13900.1"/>
    <property type="molecule type" value="Genomic_DNA"/>
</dbReference>
<sequence>MQDVFSICLMCTVRCPIKVMVENDDVKLIEGNPHAPGIEGSICPKGAAGVSLLNDNQRLEKPLLRTGPRGSGQWREVTWEEALDYVAEKLQEIKDNYGARAIALTERAHLNSHISKTFMRAIGSPNYFTHDACCKGSLNTAFRSLTGYTDAGVGVDLARTKHVILYGRNYFESFELKAVKQLTKAMEKGARLTYIDPRITVTATKADKYLMIRPGTDLALNYALMHVIIKEGLYDKEYVSRWVIGFEALKDFVQPYTPQWAEQETGIPAREIVSLARAAGTAKPAVIFHYGYRSAHYTNEIYVRRSIIMLNALMGSIEAPGGIFFKKGAKDAGKLPLRKLTDQQLPPVNEARCDGAGTPQLPTPDPANGVVQLLPKVILEEDPYPVKGLIVWRHDPLLSIPDYEYTKRAFNNLDFIVAIDINFSETAWQADVILPESIYLERGDSIQEVNGLKPALFMRKPAVSPRHDTKPGWEIIKKLAERLGIGQFFPYNSLEDLWAYQLEGTGITVEDFATTGFVTLTEEPILWERRNGLKFKTPSGKIEFISSLLEESGFPSLPVYEPVNPPAEGHFRLMIGRNIAHTHVSTQNNPLLNELMPENLLWINSRAAEKLNIQNGQTVEVISSRGKDTIRAFVTDLIHPEAVFMVHGFGRRVPAQTRCFSKGASDTLLQENISDMIGGSPALQHVYVTVRPVN</sequence>
<dbReference type="PANTHER" id="PTHR43742">
    <property type="entry name" value="TRIMETHYLAMINE-N-OXIDE REDUCTASE"/>
    <property type="match status" value="1"/>
</dbReference>
<dbReference type="PROSITE" id="PS00932">
    <property type="entry name" value="MOLYBDOPTERIN_PROK_3"/>
    <property type="match status" value="1"/>
</dbReference>
<dbReference type="CDD" id="cd02778">
    <property type="entry name" value="MopB_CT_Thiosulfate-R-like"/>
    <property type="match status" value="1"/>
</dbReference>
<accession>A0A1I6E841</accession>
<keyword evidence="4" id="KW-0500">Molybdenum</keyword>
<reference evidence="12" key="1">
    <citation type="submission" date="2016-10" db="EMBL/GenBank/DDBJ databases">
        <authorList>
            <person name="Varghese N."/>
            <person name="Submissions S."/>
        </authorList>
    </citation>
    <scope>NUCLEOTIDE SEQUENCE [LARGE SCALE GENOMIC DNA]</scope>
    <source>
        <strain evidence="12">DSM 3669</strain>
    </source>
</reference>
<dbReference type="CDD" id="cd02755">
    <property type="entry name" value="MopB_Thiosulfate-R-like"/>
    <property type="match status" value="1"/>
</dbReference>
<dbReference type="SUPFAM" id="SSF50692">
    <property type="entry name" value="ADC-like"/>
    <property type="match status" value="1"/>
</dbReference>
<feature type="domain" description="4Fe-4S Mo/W bis-MGD-type" evidence="10">
    <location>
        <begin position="1"/>
        <end position="57"/>
    </location>
</feature>
<evidence type="ECO:0000259" key="10">
    <source>
        <dbReference type="PROSITE" id="PS51669"/>
    </source>
</evidence>
<keyword evidence="7" id="KW-0560">Oxidoreductase</keyword>
<dbReference type="InterPro" id="IPR009010">
    <property type="entry name" value="Asp_de-COase-like_dom_sf"/>
</dbReference>
<dbReference type="InterPro" id="IPR006656">
    <property type="entry name" value="Mopterin_OxRdtase"/>
</dbReference>
<dbReference type="InterPro" id="IPR006655">
    <property type="entry name" value="Mopterin_OxRdtase_prok_CS"/>
</dbReference>
<dbReference type="Gene3D" id="2.20.25.90">
    <property type="entry name" value="ADC-like domains"/>
    <property type="match status" value="1"/>
</dbReference>
<gene>
    <name evidence="11" type="ORF">SAMN05660706_12921</name>
</gene>
<dbReference type="Gene3D" id="3.40.50.740">
    <property type="match status" value="1"/>
</dbReference>
<dbReference type="InterPro" id="IPR050612">
    <property type="entry name" value="Prok_Mopterin_Oxidored"/>
</dbReference>
<dbReference type="PANTHER" id="PTHR43742:SF9">
    <property type="entry name" value="TETRATHIONATE REDUCTASE SUBUNIT A"/>
    <property type="match status" value="1"/>
</dbReference>
<dbReference type="GO" id="GO:0046872">
    <property type="term" value="F:metal ion binding"/>
    <property type="evidence" value="ECO:0007669"/>
    <property type="project" value="UniProtKB-KW"/>
</dbReference>
<dbReference type="Pfam" id="PF00384">
    <property type="entry name" value="Molybdopterin"/>
    <property type="match status" value="1"/>
</dbReference>
<dbReference type="OrthoDB" id="9803192at2"/>
<dbReference type="Pfam" id="PF04879">
    <property type="entry name" value="Molybdop_Fe4S4"/>
    <property type="match status" value="1"/>
</dbReference>
<keyword evidence="12" id="KW-1185">Reference proteome</keyword>
<evidence type="ECO:0000256" key="8">
    <source>
        <dbReference type="ARBA" id="ARBA00023004"/>
    </source>
</evidence>
<comment type="similarity">
    <text evidence="2">Belongs to the prokaryotic molybdopterin-containing oxidoreductase family.</text>
</comment>
<evidence type="ECO:0000256" key="4">
    <source>
        <dbReference type="ARBA" id="ARBA00022505"/>
    </source>
</evidence>
<dbReference type="Gene3D" id="3.40.228.10">
    <property type="entry name" value="Dimethylsulfoxide Reductase, domain 2"/>
    <property type="match status" value="1"/>
</dbReference>
<evidence type="ECO:0000256" key="1">
    <source>
        <dbReference type="ARBA" id="ARBA00001942"/>
    </source>
</evidence>
<dbReference type="Gene3D" id="3.30.2070.10">
    <property type="entry name" value="Formate dehydrogenase/DMSO reductase"/>
    <property type="match status" value="1"/>
</dbReference>
<name>A0A1I6E841_9FIRM</name>
<keyword evidence="6" id="KW-0732">Signal</keyword>
<dbReference type="GO" id="GO:0016491">
    <property type="term" value="F:oxidoreductase activity"/>
    <property type="evidence" value="ECO:0007669"/>
    <property type="project" value="UniProtKB-KW"/>
</dbReference>
<evidence type="ECO:0000256" key="9">
    <source>
        <dbReference type="ARBA" id="ARBA00023014"/>
    </source>
</evidence>
<evidence type="ECO:0000256" key="2">
    <source>
        <dbReference type="ARBA" id="ARBA00010312"/>
    </source>
</evidence>
<dbReference type="Proteomes" id="UP000199584">
    <property type="component" value="Unassembled WGS sequence"/>
</dbReference>
<keyword evidence="9" id="KW-0411">Iron-sulfur</keyword>
<dbReference type="Pfam" id="PF01568">
    <property type="entry name" value="Molydop_binding"/>
    <property type="match status" value="1"/>
</dbReference>
<dbReference type="SMART" id="SM00926">
    <property type="entry name" value="Molybdop_Fe4S4"/>
    <property type="match status" value="1"/>
</dbReference>
<dbReference type="RefSeq" id="WP_092486227.1">
    <property type="nucleotide sequence ID" value="NZ_FOYM01000029.1"/>
</dbReference>
<dbReference type="GO" id="GO:0051539">
    <property type="term" value="F:4 iron, 4 sulfur cluster binding"/>
    <property type="evidence" value="ECO:0007669"/>
    <property type="project" value="UniProtKB-KW"/>
</dbReference>
<dbReference type="GO" id="GO:0043546">
    <property type="term" value="F:molybdopterin cofactor binding"/>
    <property type="evidence" value="ECO:0007669"/>
    <property type="project" value="InterPro"/>
</dbReference>
<keyword evidence="8" id="KW-0408">Iron</keyword>
<protein>
    <submittedName>
        <fullName evidence="11">Thiosulfate reductase / polysulfide reductase chain A</fullName>
    </submittedName>
</protein>
<evidence type="ECO:0000256" key="6">
    <source>
        <dbReference type="ARBA" id="ARBA00022729"/>
    </source>
</evidence>
<dbReference type="InterPro" id="IPR006657">
    <property type="entry name" value="MoPterin_dinucl-bd_dom"/>
</dbReference>
<dbReference type="SUPFAM" id="SSF53706">
    <property type="entry name" value="Formate dehydrogenase/DMSO reductase, domains 1-3"/>
    <property type="match status" value="1"/>
</dbReference>
<dbReference type="Gene3D" id="2.40.40.20">
    <property type="match status" value="1"/>
</dbReference>
<comment type="cofactor">
    <cofactor evidence="1">
        <name>Mo-bis(molybdopterin guanine dinucleotide)</name>
        <dbReference type="ChEBI" id="CHEBI:60539"/>
    </cofactor>
</comment>
<dbReference type="InterPro" id="IPR006963">
    <property type="entry name" value="Mopterin_OxRdtase_4Fe-4S_dom"/>
</dbReference>
<dbReference type="AlphaFoldDB" id="A0A1I6E841"/>
<evidence type="ECO:0000313" key="11">
    <source>
        <dbReference type="EMBL" id="SFR13900.1"/>
    </source>
</evidence>
<evidence type="ECO:0000256" key="7">
    <source>
        <dbReference type="ARBA" id="ARBA00023002"/>
    </source>
</evidence>